<evidence type="ECO:0000256" key="2">
    <source>
        <dbReference type="ARBA" id="ARBA00022603"/>
    </source>
</evidence>
<evidence type="ECO:0000256" key="3">
    <source>
        <dbReference type="ARBA" id="ARBA00022679"/>
    </source>
</evidence>
<keyword evidence="6 7" id="KW-0694">RNA-binding</keyword>
<dbReference type="NCBIfam" id="NF008295">
    <property type="entry name" value="PRK11081.1"/>
    <property type="match status" value="1"/>
</dbReference>
<keyword evidence="5 7" id="KW-0819">tRNA processing</keyword>
<evidence type="ECO:0000313" key="10">
    <source>
        <dbReference type="EMBL" id="NHO65336.1"/>
    </source>
</evidence>
<evidence type="ECO:0000256" key="5">
    <source>
        <dbReference type="ARBA" id="ARBA00022694"/>
    </source>
</evidence>
<dbReference type="SUPFAM" id="SSF75217">
    <property type="entry name" value="alpha/beta knot"/>
    <property type="match status" value="1"/>
</dbReference>
<dbReference type="PANTHER" id="PTHR43453:SF1">
    <property type="entry name" value="TRNA_RRNA METHYLTRANSFERASE SPOU TYPE DOMAIN-CONTAINING PROTEIN"/>
    <property type="match status" value="1"/>
</dbReference>
<keyword evidence="1 7" id="KW-0820">tRNA-binding</keyword>
<gene>
    <name evidence="7 10" type="primary">trmH</name>
    <name evidence="10" type="ORF">G8770_07255</name>
</gene>
<dbReference type="AlphaFoldDB" id="A0A9E5JVI6"/>
<dbReference type="InterPro" id="IPR001537">
    <property type="entry name" value="SpoU_MeTrfase"/>
</dbReference>
<reference evidence="10" key="1">
    <citation type="submission" date="2020-03" db="EMBL/GenBank/DDBJ databases">
        <authorList>
            <person name="Guo F."/>
        </authorList>
    </citation>
    <scope>NUCLEOTIDE SEQUENCE</scope>
    <source>
        <strain evidence="10">JCM 30134</strain>
    </source>
</reference>
<evidence type="ECO:0000259" key="9">
    <source>
        <dbReference type="Pfam" id="PF12105"/>
    </source>
</evidence>
<comment type="similarity">
    <text evidence="7">Belongs to the class IV-like SAM-binding methyltransferase superfamily. RNA methyltransferase TrmH family.</text>
</comment>
<dbReference type="InterPro" id="IPR022724">
    <property type="entry name" value="rRNA_MeTrfase_SpoU_C"/>
</dbReference>
<dbReference type="GO" id="GO:0000049">
    <property type="term" value="F:tRNA binding"/>
    <property type="evidence" value="ECO:0007669"/>
    <property type="project" value="UniProtKB-UniRule"/>
</dbReference>
<dbReference type="Gene3D" id="3.40.1280.10">
    <property type="match status" value="1"/>
</dbReference>
<feature type="binding site" evidence="7">
    <location>
        <position position="139"/>
    </location>
    <ligand>
        <name>S-adenosyl-L-methionine</name>
        <dbReference type="ChEBI" id="CHEBI:59789"/>
    </ligand>
</feature>
<dbReference type="Proteomes" id="UP000787472">
    <property type="component" value="Unassembled WGS sequence"/>
</dbReference>
<dbReference type="HAMAP" id="MF_02060">
    <property type="entry name" value="tRNA_methyltr_TrmH"/>
    <property type="match status" value="1"/>
</dbReference>
<evidence type="ECO:0000256" key="4">
    <source>
        <dbReference type="ARBA" id="ARBA00022691"/>
    </source>
</evidence>
<protein>
    <recommendedName>
        <fullName evidence="7">tRNA (guanosine(18)-2'-O)-methyltransferase</fullName>
        <ecNumber evidence="7">2.1.1.34</ecNumber>
    </recommendedName>
    <alternativeName>
        <fullName evidence="7">tRNA [Gm18] methyltransferase</fullName>
    </alternativeName>
</protein>
<comment type="catalytic activity">
    <reaction evidence="7">
        <text>guanosine(18) in tRNA + S-adenosyl-L-methionine = 2'-O-methylguanosine(18) in tRNA + S-adenosyl-L-homocysteine + H(+)</text>
        <dbReference type="Rhea" id="RHEA:20077"/>
        <dbReference type="Rhea" id="RHEA-COMP:10190"/>
        <dbReference type="Rhea" id="RHEA-COMP:10192"/>
        <dbReference type="ChEBI" id="CHEBI:15378"/>
        <dbReference type="ChEBI" id="CHEBI:57856"/>
        <dbReference type="ChEBI" id="CHEBI:59789"/>
        <dbReference type="ChEBI" id="CHEBI:74269"/>
        <dbReference type="ChEBI" id="CHEBI:74445"/>
        <dbReference type="EC" id="2.1.1.34"/>
    </reaction>
</comment>
<dbReference type="GO" id="GO:0002938">
    <property type="term" value="P:tRNA guanine ribose methylation"/>
    <property type="evidence" value="ECO:0007669"/>
    <property type="project" value="UniProtKB-UniRule"/>
</dbReference>
<dbReference type="PANTHER" id="PTHR43453">
    <property type="entry name" value="RRNA METHYLASE-LIKE"/>
    <property type="match status" value="1"/>
</dbReference>
<comment type="caution">
    <text evidence="10">The sequence shown here is derived from an EMBL/GenBank/DDBJ whole genome shotgun (WGS) entry which is preliminary data.</text>
</comment>
<proteinExistence type="inferred from homology"/>
<keyword evidence="11" id="KW-1185">Reference proteome</keyword>
<dbReference type="Pfam" id="PF00588">
    <property type="entry name" value="SpoU_methylase"/>
    <property type="match status" value="1"/>
</dbReference>
<evidence type="ECO:0000313" key="11">
    <source>
        <dbReference type="Proteomes" id="UP000787472"/>
    </source>
</evidence>
<keyword evidence="2 7" id="KW-0489">Methyltransferase</keyword>
<dbReference type="InterPro" id="IPR029026">
    <property type="entry name" value="tRNA_m1G_MTases_N"/>
</dbReference>
<organism evidence="10 11">
    <name type="scientific">Pseudomaricurvus hydrocarbonicus</name>
    <dbReference type="NCBI Taxonomy" id="1470433"/>
    <lineage>
        <taxon>Bacteria</taxon>
        <taxon>Pseudomonadati</taxon>
        <taxon>Pseudomonadota</taxon>
        <taxon>Gammaproteobacteria</taxon>
        <taxon>Cellvibrionales</taxon>
        <taxon>Cellvibrionaceae</taxon>
        <taxon>Pseudomaricurvus</taxon>
    </lineage>
</organism>
<comment type="caution">
    <text evidence="7">Lacks conserved residue(s) required for the propagation of feature annotation.</text>
</comment>
<keyword evidence="3 7" id="KW-0808">Transferase</keyword>
<feature type="domain" description="tRNA/rRNA methyltransferase SpoU type" evidence="8">
    <location>
        <begin position="20"/>
        <end position="158"/>
    </location>
</feature>
<keyword evidence="4 7" id="KW-0949">S-adenosyl-L-methionine</keyword>
<dbReference type="InterPro" id="IPR029028">
    <property type="entry name" value="Alpha/beta_knot_MTases"/>
</dbReference>
<dbReference type="InterPro" id="IPR033671">
    <property type="entry name" value="TrmH"/>
</dbReference>
<dbReference type="EMBL" id="JAAONZ010000004">
    <property type="protein sequence ID" value="NHO65336.1"/>
    <property type="molecule type" value="Genomic_DNA"/>
</dbReference>
<comment type="function">
    <text evidence="7">Catalyzes the 2'-O methylation of guanosine at position 18 in tRNA.</text>
</comment>
<sequence length="228" mass="25931">MTPERYEIICKVLRQRQPDLTVITDEVHKGRNLSAIVRTCDAVGIQEFHCVEPRKGYRAFRGTALGSHKWVDTVLHDNVVDGITHLQKQGFSIVAAHLSDKAVDFRALDYTRPTALLMGTEKEGVSPEALSLVDQEVVIPMMGMVESFNVSVACAIILTEVQRQRQAAGLYDECRLPESVYSTKLFQWCQPIVRKFCDEKDLPYPELDDEGEIINPSEWYRRVREAGY</sequence>
<evidence type="ECO:0000256" key="7">
    <source>
        <dbReference type="HAMAP-Rule" id="MF_02060"/>
    </source>
</evidence>
<dbReference type="GO" id="GO:0141100">
    <property type="term" value="F:tRNA (guanine(18)-2'-O)-methyltransferase activity"/>
    <property type="evidence" value="ECO:0007669"/>
    <property type="project" value="UniProtKB-UniRule"/>
</dbReference>
<evidence type="ECO:0000256" key="6">
    <source>
        <dbReference type="ARBA" id="ARBA00022884"/>
    </source>
</evidence>
<dbReference type="EC" id="2.1.1.34" evidence="7"/>
<evidence type="ECO:0000259" key="8">
    <source>
        <dbReference type="Pfam" id="PF00588"/>
    </source>
</evidence>
<accession>A0A9E5JVI6</accession>
<evidence type="ECO:0000256" key="1">
    <source>
        <dbReference type="ARBA" id="ARBA00022555"/>
    </source>
</evidence>
<dbReference type="CDD" id="cd18092">
    <property type="entry name" value="SpoU-like_TrmH"/>
    <property type="match status" value="1"/>
</dbReference>
<dbReference type="Pfam" id="PF12105">
    <property type="entry name" value="SpoU_methylas_C"/>
    <property type="match status" value="1"/>
</dbReference>
<feature type="domain" description="RNA methyltransferase SpoU/TrmH type C-terminal" evidence="9">
    <location>
        <begin position="163"/>
        <end position="215"/>
    </location>
</feature>
<name>A0A9E5JVI6_9GAMM</name>